<feature type="region of interest" description="Disordered" evidence="3">
    <location>
        <begin position="1"/>
        <end position="60"/>
    </location>
</feature>
<keyword evidence="1" id="KW-0547">Nucleotide-binding</keyword>
<comment type="caution">
    <text evidence="5">The sequence shown here is derived from an EMBL/GenBank/DDBJ whole genome shotgun (WGS) entry which is preliminary data.</text>
</comment>
<dbReference type="Gene3D" id="3.40.50.300">
    <property type="entry name" value="P-loop containing nucleotide triphosphate hydrolases"/>
    <property type="match status" value="1"/>
</dbReference>
<dbReference type="Proteomes" id="UP001499851">
    <property type="component" value="Unassembled WGS sequence"/>
</dbReference>
<evidence type="ECO:0000256" key="3">
    <source>
        <dbReference type="SAM" id="MobiDB-lite"/>
    </source>
</evidence>
<feature type="region of interest" description="Disordered" evidence="3">
    <location>
        <begin position="273"/>
        <end position="302"/>
    </location>
</feature>
<accession>A0ABN2GSN4</accession>
<dbReference type="InterPro" id="IPR027417">
    <property type="entry name" value="P-loop_NTPase"/>
</dbReference>
<dbReference type="PANTHER" id="PTHR43158">
    <property type="entry name" value="SKFA PEPTIDE EXPORT ATP-BINDING PROTEIN SKFE"/>
    <property type="match status" value="1"/>
</dbReference>
<sequence>MSDRSDEAGPVPETSAEATGEPEITAPAPEPAAEPDPDPTAVIERPREGAAVAPPPAAAPDRTAVLDRAADLEHPSGDPFLDARGLTAAGRQGAIFTDVSLTARPGQVVAVTGDGGDGRTSLLLALAGRFRLDAGTLTVDGQTRPGQIRRRFTIAQAGPPIGFAEYHTVASCIKETVAVSGGTATAANIHAWLDRLAVGVDSGDTFGFLPRIDQIRFAVACAAAARTPAVAVDDADTGLDVCGAERVFEALRTVADAGQLVIAACTRSSPPADTVVDLRGRHRPPEHHRDHRHERAGNGGHQ</sequence>
<keyword evidence="6" id="KW-1185">Reference proteome</keyword>
<dbReference type="RefSeq" id="WP_344486326.1">
    <property type="nucleotide sequence ID" value="NZ_BAAAQF010000007.1"/>
</dbReference>
<dbReference type="InterPro" id="IPR003439">
    <property type="entry name" value="ABC_transporter-like_ATP-bd"/>
</dbReference>
<evidence type="ECO:0000313" key="5">
    <source>
        <dbReference type="EMBL" id="GAA1676155.1"/>
    </source>
</evidence>
<evidence type="ECO:0000313" key="6">
    <source>
        <dbReference type="Proteomes" id="UP001499851"/>
    </source>
</evidence>
<protein>
    <recommendedName>
        <fullName evidence="4">ABC transporter domain-containing protein</fullName>
    </recommendedName>
</protein>
<gene>
    <name evidence="5" type="ORF">GCM10009830_23530</name>
</gene>
<dbReference type="SUPFAM" id="SSF52540">
    <property type="entry name" value="P-loop containing nucleoside triphosphate hydrolases"/>
    <property type="match status" value="1"/>
</dbReference>
<evidence type="ECO:0000256" key="1">
    <source>
        <dbReference type="ARBA" id="ARBA00022741"/>
    </source>
</evidence>
<feature type="compositionally biased region" description="Low complexity" evidence="3">
    <location>
        <begin position="16"/>
        <end position="27"/>
    </location>
</feature>
<feature type="compositionally biased region" description="Basic residues" evidence="3">
    <location>
        <begin position="280"/>
        <end position="294"/>
    </location>
</feature>
<evidence type="ECO:0000259" key="4">
    <source>
        <dbReference type="Pfam" id="PF00005"/>
    </source>
</evidence>
<dbReference type="Pfam" id="PF00005">
    <property type="entry name" value="ABC_tran"/>
    <property type="match status" value="1"/>
</dbReference>
<proteinExistence type="predicted"/>
<reference evidence="5 6" key="1">
    <citation type="journal article" date="2019" name="Int. J. Syst. Evol. Microbiol.">
        <title>The Global Catalogue of Microorganisms (GCM) 10K type strain sequencing project: providing services to taxonomists for standard genome sequencing and annotation.</title>
        <authorList>
            <consortium name="The Broad Institute Genomics Platform"/>
            <consortium name="The Broad Institute Genome Sequencing Center for Infectious Disease"/>
            <person name="Wu L."/>
            <person name="Ma J."/>
        </authorList>
    </citation>
    <scope>NUCLEOTIDE SEQUENCE [LARGE SCALE GENOMIC DNA]</scope>
    <source>
        <strain evidence="5 6">JCM 16001</strain>
    </source>
</reference>
<keyword evidence="2" id="KW-0067">ATP-binding</keyword>
<dbReference type="PANTHER" id="PTHR43158:SF2">
    <property type="entry name" value="SKFA PEPTIDE EXPORT ATP-BINDING PROTEIN SKFE"/>
    <property type="match status" value="1"/>
</dbReference>
<dbReference type="EMBL" id="BAAAQF010000007">
    <property type="protein sequence ID" value="GAA1676155.1"/>
    <property type="molecule type" value="Genomic_DNA"/>
</dbReference>
<feature type="domain" description="ABC transporter" evidence="4">
    <location>
        <begin position="97"/>
        <end position="146"/>
    </location>
</feature>
<evidence type="ECO:0000256" key="2">
    <source>
        <dbReference type="ARBA" id="ARBA00022840"/>
    </source>
</evidence>
<organism evidence="5 6">
    <name type="scientific">Glycomyces endophyticus</name>
    <dbReference type="NCBI Taxonomy" id="480996"/>
    <lineage>
        <taxon>Bacteria</taxon>
        <taxon>Bacillati</taxon>
        <taxon>Actinomycetota</taxon>
        <taxon>Actinomycetes</taxon>
        <taxon>Glycomycetales</taxon>
        <taxon>Glycomycetaceae</taxon>
        <taxon>Glycomyces</taxon>
    </lineage>
</organism>
<name>A0ABN2GSN4_9ACTN</name>